<accession>A0A1I5DP11</accession>
<dbReference type="PROSITE" id="PS51186">
    <property type="entry name" value="GNAT"/>
    <property type="match status" value="1"/>
</dbReference>
<dbReference type="Proteomes" id="UP000198806">
    <property type="component" value="Unassembled WGS sequence"/>
</dbReference>
<dbReference type="GO" id="GO:0016747">
    <property type="term" value="F:acyltransferase activity, transferring groups other than amino-acyl groups"/>
    <property type="evidence" value="ECO:0007669"/>
    <property type="project" value="InterPro"/>
</dbReference>
<evidence type="ECO:0000313" key="3">
    <source>
        <dbReference type="Proteomes" id="UP000198806"/>
    </source>
</evidence>
<keyword evidence="2" id="KW-0808">Transferase</keyword>
<organism evidence="2 3">
    <name type="scientific">Anaerocolumna aminovalerica</name>
    <dbReference type="NCBI Taxonomy" id="1527"/>
    <lineage>
        <taxon>Bacteria</taxon>
        <taxon>Bacillati</taxon>
        <taxon>Bacillota</taxon>
        <taxon>Clostridia</taxon>
        <taxon>Lachnospirales</taxon>
        <taxon>Lachnospiraceae</taxon>
        <taxon>Anaerocolumna</taxon>
    </lineage>
</organism>
<dbReference type="Gene3D" id="3.40.630.30">
    <property type="match status" value="1"/>
</dbReference>
<dbReference type="CDD" id="cd04301">
    <property type="entry name" value="NAT_SF"/>
    <property type="match status" value="1"/>
</dbReference>
<proteinExistence type="predicted"/>
<dbReference type="InterPro" id="IPR016181">
    <property type="entry name" value="Acyl_CoA_acyltransferase"/>
</dbReference>
<name>A0A1I5DP11_9FIRM</name>
<dbReference type="RefSeq" id="WP_091685041.1">
    <property type="nucleotide sequence ID" value="NZ_BAABFM010000013.1"/>
</dbReference>
<evidence type="ECO:0000313" key="2">
    <source>
        <dbReference type="EMBL" id="SFO00964.1"/>
    </source>
</evidence>
<dbReference type="STRING" id="1527.SAMN04489757_106116"/>
<protein>
    <submittedName>
        <fullName evidence="2">Acetyltransferase (GNAT) family protein</fullName>
    </submittedName>
</protein>
<sequence>MADMLVNLLNIGDYHPEVERLKEEGIEIFRALPPDKFRITDWVREHSSVSAASECDVCFSNRPISCFIAAKGSRILGYACYNATAPDFFGPTRVADEFKGKGIGKALLLRSLNAMKDEGYVYAIIGGIGPAKFYEKCVNAVLIESSKEKNIYEHFLASIEKKENNLG</sequence>
<dbReference type="InterPro" id="IPR000182">
    <property type="entry name" value="GNAT_dom"/>
</dbReference>
<dbReference type="Pfam" id="PF00583">
    <property type="entry name" value="Acetyltransf_1"/>
    <property type="match status" value="1"/>
</dbReference>
<dbReference type="OrthoDB" id="4016818at2"/>
<dbReference type="EMBL" id="FOWD01000006">
    <property type="protein sequence ID" value="SFO00964.1"/>
    <property type="molecule type" value="Genomic_DNA"/>
</dbReference>
<dbReference type="SUPFAM" id="SSF55729">
    <property type="entry name" value="Acyl-CoA N-acyltransferases (Nat)"/>
    <property type="match status" value="1"/>
</dbReference>
<dbReference type="AlphaFoldDB" id="A0A1I5DP11"/>
<feature type="domain" description="N-acetyltransferase" evidence="1">
    <location>
        <begin position="26"/>
        <end position="167"/>
    </location>
</feature>
<keyword evidence="3" id="KW-1185">Reference proteome</keyword>
<evidence type="ECO:0000259" key="1">
    <source>
        <dbReference type="PROSITE" id="PS51186"/>
    </source>
</evidence>
<gene>
    <name evidence="2" type="ORF">SAMN04489757_106116</name>
</gene>
<reference evidence="2 3" key="1">
    <citation type="submission" date="2016-10" db="EMBL/GenBank/DDBJ databases">
        <authorList>
            <person name="de Groot N.N."/>
        </authorList>
    </citation>
    <scope>NUCLEOTIDE SEQUENCE [LARGE SCALE GENOMIC DNA]</scope>
    <source>
        <strain evidence="2 3">DSM 1283</strain>
    </source>
</reference>